<evidence type="ECO:0000313" key="1">
    <source>
        <dbReference type="EMBL" id="GAA1643140.1"/>
    </source>
</evidence>
<gene>
    <name evidence="1" type="ORF">GCM10009744_36680</name>
</gene>
<dbReference type="Proteomes" id="UP001501319">
    <property type="component" value="Unassembled WGS sequence"/>
</dbReference>
<keyword evidence="2" id="KW-1185">Reference proteome</keyword>
<accession>A0ABN2FFZ7</accession>
<name>A0ABN2FFZ7_9ACTN</name>
<proteinExistence type="predicted"/>
<sequence>MSAKPKPVVYKKITSRQWKLIAKSPDAHIGEAIIIYGRVAQFDAATGTDSFRADVDGVRHRPSYGYVDYPTNTVLAGDVLELADLVEDDLFTAKVTVSGSLSYDTQIGGETTVPSLRVTSITVTGSVAD</sequence>
<evidence type="ECO:0008006" key="3">
    <source>
        <dbReference type="Google" id="ProtNLM"/>
    </source>
</evidence>
<protein>
    <recommendedName>
        <fullName evidence="3">Single-stranded DNA-binding protein</fullName>
    </recommendedName>
</protein>
<evidence type="ECO:0000313" key="2">
    <source>
        <dbReference type="Proteomes" id="UP001501319"/>
    </source>
</evidence>
<organism evidence="1 2">
    <name type="scientific">Kribbella alba</name>
    <dbReference type="NCBI Taxonomy" id="190197"/>
    <lineage>
        <taxon>Bacteria</taxon>
        <taxon>Bacillati</taxon>
        <taxon>Actinomycetota</taxon>
        <taxon>Actinomycetes</taxon>
        <taxon>Propionibacteriales</taxon>
        <taxon>Kribbellaceae</taxon>
        <taxon>Kribbella</taxon>
    </lineage>
</organism>
<reference evidence="1 2" key="1">
    <citation type="journal article" date="2019" name="Int. J. Syst. Evol. Microbiol.">
        <title>The Global Catalogue of Microorganisms (GCM) 10K type strain sequencing project: providing services to taxonomists for standard genome sequencing and annotation.</title>
        <authorList>
            <consortium name="The Broad Institute Genomics Platform"/>
            <consortium name="The Broad Institute Genome Sequencing Center for Infectious Disease"/>
            <person name="Wu L."/>
            <person name="Ma J."/>
        </authorList>
    </citation>
    <scope>NUCLEOTIDE SEQUENCE [LARGE SCALE GENOMIC DNA]</scope>
    <source>
        <strain evidence="1 2">JCM 14306</strain>
    </source>
</reference>
<comment type="caution">
    <text evidence="1">The sequence shown here is derived from an EMBL/GenBank/DDBJ whole genome shotgun (WGS) entry which is preliminary data.</text>
</comment>
<dbReference type="EMBL" id="BAAANE010000007">
    <property type="protein sequence ID" value="GAA1643140.1"/>
    <property type="molecule type" value="Genomic_DNA"/>
</dbReference>